<dbReference type="SMART" id="SM00473">
    <property type="entry name" value="PAN_AP"/>
    <property type="match status" value="2"/>
</dbReference>
<dbReference type="PANTHER" id="PTHR47327">
    <property type="entry name" value="FI18240P1-RELATED"/>
    <property type="match status" value="1"/>
</dbReference>
<feature type="compositionally biased region" description="Pro residues" evidence="1">
    <location>
        <begin position="365"/>
        <end position="381"/>
    </location>
</feature>
<evidence type="ECO:0000259" key="2">
    <source>
        <dbReference type="PROSITE" id="PS50948"/>
    </source>
</evidence>
<dbReference type="Proteomes" id="UP000230233">
    <property type="component" value="Chromosome X"/>
</dbReference>
<proteinExistence type="predicted"/>
<reference evidence="4" key="1">
    <citation type="submission" date="2017-10" db="EMBL/GenBank/DDBJ databases">
        <title>Rapid genome shrinkage in a self-fertile nematode reveals novel sperm competition proteins.</title>
        <authorList>
            <person name="Yin D."/>
            <person name="Schwarz E.M."/>
            <person name="Thomas C.G."/>
            <person name="Felde R.L."/>
            <person name="Korf I.F."/>
            <person name="Cutter A.D."/>
            <person name="Schartner C.M."/>
            <person name="Ralston E.J."/>
            <person name="Meyer B.J."/>
            <person name="Haag E.S."/>
        </authorList>
    </citation>
    <scope>NUCLEOTIDE SEQUENCE [LARGE SCALE GENOMIC DNA]</scope>
    <source>
        <strain evidence="4">JU1422</strain>
    </source>
</reference>
<dbReference type="GO" id="GO:0009653">
    <property type="term" value="P:anatomical structure morphogenesis"/>
    <property type="evidence" value="ECO:0007669"/>
    <property type="project" value="TreeGrafter"/>
</dbReference>
<dbReference type="AlphaFoldDB" id="A0A2G5SPC7"/>
<dbReference type="InterPro" id="IPR052774">
    <property type="entry name" value="Celegans_DevNeuronal_Protein"/>
</dbReference>
<dbReference type="PROSITE" id="PS50948">
    <property type="entry name" value="PAN"/>
    <property type="match status" value="2"/>
</dbReference>
<feature type="domain" description="Apple" evidence="2">
    <location>
        <begin position="140"/>
        <end position="227"/>
    </location>
</feature>
<dbReference type="SUPFAM" id="SSF57414">
    <property type="entry name" value="Hairpin loop containing domain-like"/>
    <property type="match status" value="2"/>
</dbReference>
<evidence type="ECO:0000256" key="1">
    <source>
        <dbReference type="SAM" id="MobiDB-lite"/>
    </source>
</evidence>
<feature type="region of interest" description="Disordered" evidence="1">
    <location>
        <begin position="355"/>
        <end position="392"/>
    </location>
</feature>
<sequence length="392" mass="43470">MAAGMADTAAVDSSISSNHQFDSTLRNFAVEVLPIVPDCPIGEHSRIQVIEGVEVSREATITFPVAILEQCVQACRVSTYADSSRLPLLCRSAHFNRQTRQCSVYSDAINPNGYLEYKPNQNVIYIEKICIPDTVLPMSCDDVFRRIPQHILLGHASEVISVASENECVLECIKAKTMRSVACHSVLHYPDFASLNCILNVHTRHTKNQYFTPELAYKVDYVELGSCVTGSALGGRPHSPPYPFDNKPVTADSQHGIGSVTSEWSEWTHCDEQTSTSSRQRVCSGCNEIIQFMPCFSANNFDVALQKFIKEQQEKEAIGNEVAKSREIEAEKKLLQQLDANPTVLEFPQKAMNGNNKNSVEFFGPPQPPQNIPPQVPPQAPIPKISQSLNTF</sequence>
<dbReference type="CDD" id="cd01099">
    <property type="entry name" value="PAN_AP_HGF"/>
    <property type="match status" value="1"/>
</dbReference>
<protein>
    <recommendedName>
        <fullName evidence="2">Apple domain-containing protein</fullName>
    </recommendedName>
</protein>
<evidence type="ECO:0000313" key="4">
    <source>
        <dbReference type="Proteomes" id="UP000230233"/>
    </source>
</evidence>
<gene>
    <name evidence="3" type="primary">Cni-R07A4.4</name>
    <name evidence="3" type="synonym">Cnig_chr_X.g23391</name>
    <name evidence="3" type="ORF">B9Z55_023391</name>
</gene>
<dbReference type="InterPro" id="IPR003609">
    <property type="entry name" value="Pan_app"/>
</dbReference>
<accession>A0A2G5SPC7</accession>
<evidence type="ECO:0000313" key="3">
    <source>
        <dbReference type="EMBL" id="PIC16985.1"/>
    </source>
</evidence>
<dbReference type="EMBL" id="PDUG01000006">
    <property type="protein sequence ID" value="PIC16985.1"/>
    <property type="molecule type" value="Genomic_DNA"/>
</dbReference>
<dbReference type="OrthoDB" id="5814086at2759"/>
<keyword evidence="4" id="KW-1185">Reference proteome</keyword>
<name>A0A2G5SPC7_9PELO</name>
<organism evidence="3 4">
    <name type="scientific">Caenorhabditis nigoni</name>
    <dbReference type="NCBI Taxonomy" id="1611254"/>
    <lineage>
        <taxon>Eukaryota</taxon>
        <taxon>Metazoa</taxon>
        <taxon>Ecdysozoa</taxon>
        <taxon>Nematoda</taxon>
        <taxon>Chromadorea</taxon>
        <taxon>Rhabditida</taxon>
        <taxon>Rhabditina</taxon>
        <taxon>Rhabditomorpha</taxon>
        <taxon>Rhabditoidea</taxon>
        <taxon>Rhabditidae</taxon>
        <taxon>Peloderinae</taxon>
        <taxon>Caenorhabditis</taxon>
    </lineage>
</organism>
<comment type="caution">
    <text evidence="3">The sequence shown here is derived from an EMBL/GenBank/DDBJ whole genome shotgun (WGS) entry which is preliminary data.</text>
</comment>
<dbReference type="Pfam" id="PF00024">
    <property type="entry name" value="PAN_1"/>
    <property type="match status" value="2"/>
</dbReference>
<dbReference type="Gene3D" id="3.50.4.10">
    <property type="entry name" value="Hepatocyte Growth Factor"/>
    <property type="match status" value="2"/>
</dbReference>
<feature type="domain" description="Apple" evidence="2">
    <location>
        <begin position="39"/>
        <end position="130"/>
    </location>
</feature>
<dbReference type="PANTHER" id="PTHR47327:SF21">
    <property type="entry name" value="APPLE DOMAIN-CONTAINING PROTEIN"/>
    <property type="match status" value="1"/>
</dbReference>